<evidence type="ECO:0000256" key="1">
    <source>
        <dbReference type="ARBA" id="ARBA00004196"/>
    </source>
</evidence>
<sequence>MKSKRILSVILSMVLVGSTTMIGCGGGKSNSSNNSTKDAGGPDKKQYLNVVGAEPKSLDACKASDTYSSQILNDLEEGLTRLELEGDKEVQKPAGAESWDISKDGLEWTFHLRDNKWNDGKPVTAKDYEYSVKRTIDPKTGSTYAFLLYPIKNAEKCNSNKASLDEVGIKAVDDKTLKITLEKPTAYFLQLTSFKVMLPQRQDIVEKHGDQYGTDPDKLVYCGPFVLDKWTHQNKIEFKKNDQYWDAQKVKLDKLTMKIMKQEASRMGELQTGALDMAGVYTPKYVDKFTQSGKFNITRAYDGSTTYEFFNQKNKYFKNLKIRKAFALAADREGVCKTLFKGLAEPATAFCPPQIQVGDEEYRKIATNEPVTKLKEENPDAKKLLIEGLKEIGEDPDPAKMKITYLAGGTGASQKEFCEFDQEAYKKVLGVNIKIEYVEWPIFSQRTDDMDYEMAGMGWTGDFNDPMTFFDIWTSKAGVNRTGWGNKEYDDLIAKASNTMDNKERAKYFKEAENILLYKECVLSTKVYRKRQTFIRKYVKNVMIPLFGPTEFKYVYTEGRDK</sequence>
<comment type="similarity">
    <text evidence="2">Belongs to the bacterial solute-binding protein 5 family.</text>
</comment>
<reference evidence="8 9" key="1">
    <citation type="submission" date="2023-07" db="EMBL/GenBank/DDBJ databases">
        <title>Genomic Encyclopedia of Type Strains, Phase IV (KMG-IV): sequencing the most valuable type-strain genomes for metagenomic binning, comparative biology and taxonomic classification.</title>
        <authorList>
            <person name="Goeker M."/>
        </authorList>
    </citation>
    <scope>NUCLEOTIDE SEQUENCE [LARGE SCALE GENOMIC DNA]</scope>
    <source>
        <strain evidence="8 9">DSM 1400</strain>
    </source>
</reference>
<feature type="signal peptide" evidence="6">
    <location>
        <begin position="1"/>
        <end position="23"/>
    </location>
</feature>
<dbReference type="InterPro" id="IPR030678">
    <property type="entry name" value="Peptide/Ni-bd"/>
</dbReference>
<dbReference type="PANTHER" id="PTHR30290:SF10">
    <property type="entry name" value="PERIPLASMIC OLIGOPEPTIDE-BINDING PROTEIN-RELATED"/>
    <property type="match status" value="1"/>
</dbReference>
<dbReference type="Pfam" id="PF00496">
    <property type="entry name" value="SBP_bac_5"/>
    <property type="match status" value="1"/>
</dbReference>
<name>A0ABU0JVA2_HATLI</name>
<comment type="caution">
    <text evidence="8">The sequence shown here is derived from an EMBL/GenBank/DDBJ whole genome shotgun (WGS) entry which is preliminary data.</text>
</comment>
<evidence type="ECO:0000259" key="7">
    <source>
        <dbReference type="Pfam" id="PF00496"/>
    </source>
</evidence>
<evidence type="ECO:0000256" key="4">
    <source>
        <dbReference type="ARBA" id="ARBA00022729"/>
    </source>
</evidence>
<evidence type="ECO:0000256" key="6">
    <source>
        <dbReference type="SAM" id="SignalP"/>
    </source>
</evidence>
<protein>
    <submittedName>
        <fullName evidence="8">Oligopeptide transport system substrate-binding protein</fullName>
    </submittedName>
</protein>
<feature type="domain" description="Solute-binding protein family 5" evidence="7">
    <location>
        <begin position="92"/>
        <end position="479"/>
    </location>
</feature>
<dbReference type="SUPFAM" id="SSF53850">
    <property type="entry name" value="Periplasmic binding protein-like II"/>
    <property type="match status" value="1"/>
</dbReference>
<evidence type="ECO:0000313" key="9">
    <source>
        <dbReference type="Proteomes" id="UP001224418"/>
    </source>
</evidence>
<organism evidence="8 9">
    <name type="scientific">Hathewaya limosa</name>
    <name type="common">Clostridium limosum</name>
    <dbReference type="NCBI Taxonomy" id="1536"/>
    <lineage>
        <taxon>Bacteria</taxon>
        <taxon>Bacillati</taxon>
        <taxon>Bacillota</taxon>
        <taxon>Clostridia</taxon>
        <taxon>Eubacteriales</taxon>
        <taxon>Clostridiaceae</taxon>
        <taxon>Hathewaya</taxon>
    </lineage>
</organism>
<comment type="subcellular location">
    <subcellularLocation>
        <location evidence="1">Cell envelope</location>
    </subcellularLocation>
</comment>
<dbReference type="EMBL" id="JAUSWN010000047">
    <property type="protein sequence ID" value="MDQ0481036.1"/>
    <property type="molecule type" value="Genomic_DNA"/>
</dbReference>
<keyword evidence="3" id="KW-0813">Transport</keyword>
<dbReference type="InterPro" id="IPR000914">
    <property type="entry name" value="SBP_5_dom"/>
</dbReference>
<dbReference type="RefSeq" id="WP_307357450.1">
    <property type="nucleotide sequence ID" value="NZ_BAAACJ010000006.1"/>
</dbReference>
<evidence type="ECO:0000256" key="3">
    <source>
        <dbReference type="ARBA" id="ARBA00022448"/>
    </source>
</evidence>
<dbReference type="Proteomes" id="UP001224418">
    <property type="component" value="Unassembled WGS sequence"/>
</dbReference>
<dbReference type="Gene3D" id="3.40.190.10">
    <property type="entry name" value="Periplasmic binding protein-like II"/>
    <property type="match status" value="1"/>
</dbReference>
<dbReference type="CDD" id="cd08504">
    <property type="entry name" value="PBP2_OppA"/>
    <property type="match status" value="1"/>
</dbReference>
<proteinExistence type="inferred from homology"/>
<keyword evidence="4 6" id="KW-0732">Signal</keyword>
<dbReference type="PIRSF" id="PIRSF002741">
    <property type="entry name" value="MppA"/>
    <property type="match status" value="1"/>
</dbReference>
<feature type="region of interest" description="Disordered" evidence="5">
    <location>
        <begin position="25"/>
        <end position="44"/>
    </location>
</feature>
<dbReference type="Gene3D" id="3.10.105.10">
    <property type="entry name" value="Dipeptide-binding Protein, Domain 3"/>
    <property type="match status" value="1"/>
</dbReference>
<accession>A0ABU0JVA2</accession>
<dbReference type="PANTHER" id="PTHR30290">
    <property type="entry name" value="PERIPLASMIC BINDING COMPONENT OF ABC TRANSPORTER"/>
    <property type="match status" value="1"/>
</dbReference>
<dbReference type="Gene3D" id="3.90.76.10">
    <property type="entry name" value="Dipeptide-binding Protein, Domain 1"/>
    <property type="match status" value="1"/>
</dbReference>
<evidence type="ECO:0000256" key="5">
    <source>
        <dbReference type="SAM" id="MobiDB-lite"/>
    </source>
</evidence>
<evidence type="ECO:0000313" key="8">
    <source>
        <dbReference type="EMBL" id="MDQ0481036.1"/>
    </source>
</evidence>
<dbReference type="InterPro" id="IPR039424">
    <property type="entry name" value="SBP_5"/>
</dbReference>
<evidence type="ECO:0000256" key="2">
    <source>
        <dbReference type="ARBA" id="ARBA00005695"/>
    </source>
</evidence>
<dbReference type="PROSITE" id="PS51257">
    <property type="entry name" value="PROKAR_LIPOPROTEIN"/>
    <property type="match status" value="1"/>
</dbReference>
<keyword evidence="9" id="KW-1185">Reference proteome</keyword>
<gene>
    <name evidence="8" type="ORF">QOZ93_002803</name>
</gene>
<feature type="chain" id="PRO_5045409645" evidence="6">
    <location>
        <begin position="24"/>
        <end position="562"/>
    </location>
</feature>